<accession>A0A4Y2SFI7</accession>
<evidence type="ECO:0000313" key="1">
    <source>
        <dbReference type="EMBL" id="GBN87018.1"/>
    </source>
</evidence>
<dbReference type="EMBL" id="BGPR01021582">
    <property type="protein sequence ID" value="GBN87018.1"/>
    <property type="molecule type" value="Genomic_DNA"/>
</dbReference>
<name>A0A4Y2SFI7_ARAVE</name>
<keyword evidence="2" id="KW-1185">Reference proteome</keyword>
<protein>
    <submittedName>
        <fullName evidence="1">Uncharacterized protein</fullName>
    </submittedName>
</protein>
<gene>
    <name evidence="1" type="ORF">AVEN_61578_1</name>
</gene>
<sequence length="159" mass="18440">MVAVRRQNGRRSSPNGHQVRRCKWSRYVRRQVRIPEQAFRHPCLTLETLFPAIRLPLLGSDFPCIPSGCHYICHVAYDFSVVGSCSSVVVLLWNFIPLNLLHTLPVASFSLLIHWQRDRPLRLRPMFYCERFVLSHNYPRSVYVGILGTPCINLSHVNK</sequence>
<organism evidence="1 2">
    <name type="scientific">Araneus ventricosus</name>
    <name type="common">Orbweaver spider</name>
    <name type="synonym">Epeira ventricosa</name>
    <dbReference type="NCBI Taxonomy" id="182803"/>
    <lineage>
        <taxon>Eukaryota</taxon>
        <taxon>Metazoa</taxon>
        <taxon>Ecdysozoa</taxon>
        <taxon>Arthropoda</taxon>
        <taxon>Chelicerata</taxon>
        <taxon>Arachnida</taxon>
        <taxon>Araneae</taxon>
        <taxon>Araneomorphae</taxon>
        <taxon>Entelegynae</taxon>
        <taxon>Araneoidea</taxon>
        <taxon>Araneidae</taxon>
        <taxon>Araneus</taxon>
    </lineage>
</organism>
<reference evidence="1 2" key="1">
    <citation type="journal article" date="2019" name="Sci. Rep.">
        <title>Orb-weaving spider Araneus ventricosus genome elucidates the spidroin gene catalogue.</title>
        <authorList>
            <person name="Kono N."/>
            <person name="Nakamura H."/>
            <person name="Ohtoshi R."/>
            <person name="Moran D.A.P."/>
            <person name="Shinohara A."/>
            <person name="Yoshida Y."/>
            <person name="Fujiwara M."/>
            <person name="Mori M."/>
            <person name="Tomita M."/>
            <person name="Arakawa K."/>
        </authorList>
    </citation>
    <scope>NUCLEOTIDE SEQUENCE [LARGE SCALE GENOMIC DNA]</scope>
</reference>
<proteinExistence type="predicted"/>
<dbReference type="AlphaFoldDB" id="A0A4Y2SFI7"/>
<dbReference type="Proteomes" id="UP000499080">
    <property type="component" value="Unassembled WGS sequence"/>
</dbReference>
<evidence type="ECO:0000313" key="2">
    <source>
        <dbReference type="Proteomes" id="UP000499080"/>
    </source>
</evidence>
<comment type="caution">
    <text evidence="1">The sequence shown here is derived from an EMBL/GenBank/DDBJ whole genome shotgun (WGS) entry which is preliminary data.</text>
</comment>